<keyword evidence="1 6" id="KW-0813">Transport</keyword>
<evidence type="ECO:0000256" key="2">
    <source>
        <dbReference type="ARBA" id="ARBA00022723"/>
    </source>
</evidence>
<dbReference type="GO" id="GO:0005506">
    <property type="term" value="F:iron ion binding"/>
    <property type="evidence" value="ECO:0007669"/>
    <property type="project" value="UniProtKB-UniRule"/>
</dbReference>
<comment type="function">
    <text evidence="6">Ferredoxins are iron-sulfur proteins that transfer electrons in a wide variety of metabolic reactions.</text>
</comment>
<name>A0A2H0BT53_9BACT</name>
<sequence length="100" mass="11059">MLNNSFDFTKRSILAHNAIHYMSEEKKVLKIGKVEVDRDLCIGAAPCVTVAPGVFQLDEENKAYIVDQKGADDETILLAAQSCPTQAIIVYDNEGNQIYP</sequence>
<evidence type="ECO:0000256" key="6">
    <source>
        <dbReference type="RuleBase" id="RU368020"/>
    </source>
</evidence>
<feature type="domain" description="4Fe-4S ferredoxin-type" evidence="7">
    <location>
        <begin position="32"/>
        <end position="60"/>
    </location>
</feature>
<evidence type="ECO:0000313" key="8">
    <source>
        <dbReference type="EMBL" id="PIP60709.1"/>
    </source>
</evidence>
<dbReference type="PANTHER" id="PTHR36923">
    <property type="entry name" value="FERREDOXIN"/>
    <property type="match status" value="1"/>
</dbReference>
<gene>
    <name evidence="8" type="ORF">COX00_01985</name>
</gene>
<dbReference type="GO" id="GO:0051536">
    <property type="term" value="F:iron-sulfur cluster binding"/>
    <property type="evidence" value="ECO:0007669"/>
    <property type="project" value="UniProtKB-KW"/>
</dbReference>
<accession>A0A2H0BT53</accession>
<dbReference type="Proteomes" id="UP000231581">
    <property type="component" value="Unassembled WGS sequence"/>
</dbReference>
<dbReference type="InterPro" id="IPR001080">
    <property type="entry name" value="3Fe4S_ferredoxin"/>
</dbReference>
<evidence type="ECO:0000256" key="5">
    <source>
        <dbReference type="ARBA" id="ARBA00023014"/>
    </source>
</evidence>
<dbReference type="EMBL" id="PCSZ01000039">
    <property type="protein sequence ID" value="PIP60709.1"/>
    <property type="molecule type" value="Genomic_DNA"/>
</dbReference>
<evidence type="ECO:0000259" key="7">
    <source>
        <dbReference type="PROSITE" id="PS51379"/>
    </source>
</evidence>
<dbReference type="GO" id="GO:0009055">
    <property type="term" value="F:electron transfer activity"/>
    <property type="evidence" value="ECO:0007669"/>
    <property type="project" value="UniProtKB-UniRule"/>
</dbReference>
<dbReference type="Gene3D" id="3.30.70.20">
    <property type="match status" value="1"/>
</dbReference>
<keyword evidence="3 6" id="KW-0249">Electron transport</keyword>
<dbReference type="PRINTS" id="PR00352">
    <property type="entry name" value="3FE4SFRDOXIN"/>
</dbReference>
<evidence type="ECO:0000256" key="1">
    <source>
        <dbReference type="ARBA" id="ARBA00022448"/>
    </source>
</evidence>
<dbReference type="AlphaFoldDB" id="A0A2H0BT53"/>
<keyword evidence="2 6" id="KW-0479">Metal-binding</keyword>
<reference evidence="8 9" key="1">
    <citation type="submission" date="2017-09" db="EMBL/GenBank/DDBJ databases">
        <title>Depth-based differentiation of microbial function through sediment-hosted aquifers and enrichment of novel symbionts in the deep terrestrial subsurface.</title>
        <authorList>
            <person name="Probst A.J."/>
            <person name="Ladd B."/>
            <person name="Jarett J.K."/>
            <person name="Geller-Mcgrath D.E."/>
            <person name="Sieber C.M."/>
            <person name="Emerson J.B."/>
            <person name="Anantharaman K."/>
            <person name="Thomas B.C."/>
            <person name="Malmstrom R."/>
            <person name="Stieglmeier M."/>
            <person name="Klingl A."/>
            <person name="Woyke T."/>
            <person name="Ryan C.M."/>
            <person name="Banfield J.F."/>
        </authorList>
    </citation>
    <scope>NUCLEOTIDE SEQUENCE [LARGE SCALE GENOMIC DNA]</scope>
    <source>
        <strain evidence="8">CG22_combo_CG10-13_8_21_14_all_47_17</strain>
    </source>
</reference>
<dbReference type="InterPro" id="IPR017896">
    <property type="entry name" value="4Fe4S_Fe-S-bd"/>
</dbReference>
<keyword evidence="4 6" id="KW-0408">Iron</keyword>
<dbReference type="SUPFAM" id="SSF54862">
    <property type="entry name" value="4Fe-4S ferredoxins"/>
    <property type="match status" value="1"/>
</dbReference>
<organism evidence="8 9">
    <name type="scientific">Candidatus Uhrbacteria bacterium CG22_combo_CG10-13_8_21_14_all_47_17</name>
    <dbReference type="NCBI Taxonomy" id="1975041"/>
    <lineage>
        <taxon>Bacteria</taxon>
        <taxon>Candidatus Uhriibacteriota</taxon>
    </lineage>
</organism>
<dbReference type="Pfam" id="PF13370">
    <property type="entry name" value="Fer4_13"/>
    <property type="match status" value="1"/>
</dbReference>
<proteinExistence type="predicted"/>
<dbReference type="InterPro" id="IPR051269">
    <property type="entry name" value="Fe-S_cluster_ET"/>
</dbReference>
<keyword evidence="5 6" id="KW-0411">Iron-sulfur</keyword>
<evidence type="ECO:0000256" key="3">
    <source>
        <dbReference type="ARBA" id="ARBA00022982"/>
    </source>
</evidence>
<dbReference type="PROSITE" id="PS51379">
    <property type="entry name" value="4FE4S_FER_2"/>
    <property type="match status" value="1"/>
</dbReference>
<protein>
    <recommendedName>
        <fullName evidence="6">Ferredoxin</fullName>
    </recommendedName>
</protein>
<comment type="caution">
    <text evidence="8">The sequence shown here is derived from an EMBL/GenBank/DDBJ whole genome shotgun (WGS) entry which is preliminary data.</text>
</comment>
<evidence type="ECO:0000313" key="9">
    <source>
        <dbReference type="Proteomes" id="UP000231581"/>
    </source>
</evidence>
<dbReference type="PANTHER" id="PTHR36923:SF3">
    <property type="entry name" value="FERREDOXIN"/>
    <property type="match status" value="1"/>
</dbReference>
<evidence type="ECO:0000256" key="4">
    <source>
        <dbReference type="ARBA" id="ARBA00023004"/>
    </source>
</evidence>